<dbReference type="Pfam" id="PF14555">
    <property type="entry name" value="UBA_4"/>
    <property type="match status" value="1"/>
</dbReference>
<dbReference type="CDD" id="cd01767">
    <property type="entry name" value="UBX"/>
    <property type="match status" value="1"/>
</dbReference>
<dbReference type="InterPro" id="IPR001012">
    <property type="entry name" value="UBX_dom"/>
</dbReference>
<dbReference type="PANTHER" id="PTHR23322:SF6">
    <property type="entry name" value="UBX DOMAIN-CONTAINING PROTEIN 7"/>
    <property type="match status" value="1"/>
</dbReference>
<dbReference type="PROSITE" id="PS50033">
    <property type="entry name" value="UBX"/>
    <property type="match status" value="1"/>
</dbReference>
<dbReference type="SMART" id="SM00594">
    <property type="entry name" value="UAS"/>
    <property type="match status" value="1"/>
</dbReference>
<proteinExistence type="predicted"/>
<dbReference type="GO" id="GO:0005634">
    <property type="term" value="C:nucleus"/>
    <property type="evidence" value="ECO:0007669"/>
    <property type="project" value="TreeGrafter"/>
</dbReference>
<dbReference type="PANTHER" id="PTHR23322">
    <property type="entry name" value="FAS-ASSOCIATED PROTEIN"/>
    <property type="match status" value="1"/>
</dbReference>
<dbReference type="GO" id="GO:0043130">
    <property type="term" value="F:ubiquitin binding"/>
    <property type="evidence" value="ECO:0007669"/>
    <property type="project" value="TreeGrafter"/>
</dbReference>
<dbReference type="Pfam" id="PF00789">
    <property type="entry name" value="UBX"/>
    <property type="match status" value="1"/>
</dbReference>
<dbReference type="Pfam" id="PF13899">
    <property type="entry name" value="Thioredoxin_7"/>
    <property type="match status" value="1"/>
</dbReference>
<name>A0A8T1W7V6_9STRA</name>
<accession>A0A8T1W7V6</accession>
<protein>
    <submittedName>
        <fullName evidence="2">UBX domain-containing protein 7</fullName>
    </submittedName>
</protein>
<comment type="caution">
    <text evidence="2">The sequence shown here is derived from an EMBL/GenBank/DDBJ whole genome shotgun (WGS) entry which is preliminary data.</text>
</comment>
<dbReference type="GO" id="GO:0043161">
    <property type="term" value="P:proteasome-mediated ubiquitin-dependent protein catabolic process"/>
    <property type="evidence" value="ECO:0007669"/>
    <property type="project" value="TreeGrafter"/>
</dbReference>
<dbReference type="CDD" id="cd02958">
    <property type="entry name" value="UAS"/>
    <property type="match status" value="1"/>
</dbReference>
<evidence type="ECO:0000313" key="2">
    <source>
        <dbReference type="EMBL" id="KAG7387819.1"/>
    </source>
</evidence>
<dbReference type="CDD" id="cd14273">
    <property type="entry name" value="UBA_TAP-C_like"/>
    <property type="match status" value="1"/>
</dbReference>
<feature type="domain" description="UBX" evidence="1">
    <location>
        <begin position="356"/>
        <end position="434"/>
    </location>
</feature>
<gene>
    <name evidence="2" type="primary">UBXN7</name>
    <name evidence="2" type="ORF">PHYBOEH_008116</name>
</gene>
<dbReference type="AlphaFoldDB" id="A0A8T1W7V6"/>
<reference evidence="2" key="1">
    <citation type="submission" date="2021-02" db="EMBL/GenBank/DDBJ databases">
        <authorList>
            <person name="Palmer J.M."/>
        </authorList>
    </citation>
    <scope>NUCLEOTIDE SEQUENCE</scope>
    <source>
        <strain evidence="2">SCRP23</strain>
    </source>
</reference>
<feature type="non-terminal residue" evidence="2">
    <location>
        <position position="1"/>
    </location>
</feature>
<organism evidence="2 3">
    <name type="scientific">Phytophthora boehmeriae</name>
    <dbReference type="NCBI Taxonomy" id="109152"/>
    <lineage>
        <taxon>Eukaryota</taxon>
        <taxon>Sar</taxon>
        <taxon>Stramenopiles</taxon>
        <taxon>Oomycota</taxon>
        <taxon>Peronosporomycetes</taxon>
        <taxon>Peronosporales</taxon>
        <taxon>Peronosporaceae</taxon>
        <taxon>Phytophthora</taxon>
    </lineage>
</organism>
<dbReference type="OrthoDB" id="270602at2759"/>
<sequence length="436" mass="48181">FMSFTGADSDRALQFLELTNWTLSEAVNLYMESGEQSASSTFSEPQNSGSTSTRAVGAVTSNNNNIVPPPAPMDDATAAAIAAAYGDEEDGVRAPDPSMRQRLLESEMDFLRPLRHLRDQNRDFAAESIAAMTSGSAGLDGGTAADRVINNDRTRDLSALFQPPTAIMFPGTYADARTQAKNENKWLLVNIQDEIVFASHMLNRDTWSDDVVQNLVASGFVFWQSYWVAEHGKKFCTLYQIARETLPVIIIIDPRTGEIRQRWSGFLEPQDLTEKLSDFCCMHTVDSPSTEQKKEAVEPNIMDASEDDQVAAAIAASMQNNSDEGEANHYADIMEEKDEEQAQEPIVALSPEPEVGAPGVTRIQIRVPDGSRLTRRFLKSDPLAMVWSFVKEQVPEARGRAFELRTAFPPSAVAYNDTLSIVEGKLENASLMVKWL</sequence>
<evidence type="ECO:0000313" key="3">
    <source>
        <dbReference type="Proteomes" id="UP000693981"/>
    </source>
</evidence>
<evidence type="ECO:0000259" key="1">
    <source>
        <dbReference type="PROSITE" id="PS50033"/>
    </source>
</evidence>
<dbReference type="EMBL" id="JAGDFL010000462">
    <property type="protein sequence ID" value="KAG7387819.1"/>
    <property type="molecule type" value="Genomic_DNA"/>
</dbReference>
<dbReference type="SMART" id="SM00166">
    <property type="entry name" value="UBX"/>
    <property type="match status" value="1"/>
</dbReference>
<dbReference type="InterPro" id="IPR006577">
    <property type="entry name" value="UAS"/>
</dbReference>
<keyword evidence="3" id="KW-1185">Reference proteome</keyword>
<dbReference type="Proteomes" id="UP000693981">
    <property type="component" value="Unassembled WGS sequence"/>
</dbReference>
<dbReference type="InterPro" id="IPR050730">
    <property type="entry name" value="UBX_domain-protein"/>
</dbReference>